<feature type="compositionally biased region" description="Pro residues" evidence="1">
    <location>
        <begin position="981"/>
        <end position="996"/>
    </location>
</feature>
<dbReference type="RefSeq" id="WP_168083965.1">
    <property type="nucleotide sequence ID" value="NZ_JAAVJI010000005.1"/>
</dbReference>
<organism evidence="3 4">
    <name type="scientific">Pseudomonas quercus</name>
    <dbReference type="NCBI Taxonomy" id="2722792"/>
    <lineage>
        <taxon>Bacteria</taxon>
        <taxon>Pseudomonadati</taxon>
        <taxon>Pseudomonadota</taxon>
        <taxon>Gammaproteobacteria</taxon>
        <taxon>Pseudomonadales</taxon>
        <taxon>Pseudomonadaceae</taxon>
        <taxon>Pseudomonas</taxon>
    </lineage>
</organism>
<dbReference type="EMBL" id="JAAVJI010000005">
    <property type="protein sequence ID" value="NJP01391.1"/>
    <property type="molecule type" value="Genomic_DNA"/>
</dbReference>
<dbReference type="InterPro" id="IPR025263">
    <property type="entry name" value="YhdP_central"/>
</dbReference>
<gene>
    <name evidence="3" type="ORF">HBH25_11015</name>
</gene>
<keyword evidence="4" id="KW-1185">Reference proteome</keyword>
<evidence type="ECO:0000313" key="3">
    <source>
        <dbReference type="EMBL" id="NJP01391.1"/>
    </source>
</evidence>
<dbReference type="InterPro" id="IPR011836">
    <property type="entry name" value="YhdP"/>
</dbReference>
<dbReference type="PANTHER" id="PTHR38690:SF1">
    <property type="entry name" value="PROTEASE"/>
    <property type="match status" value="1"/>
</dbReference>
<comment type="caution">
    <text evidence="3">The sequence shown here is derived from an EMBL/GenBank/DDBJ whole genome shotgun (WGS) entry which is preliminary data.</text>
</comment>
<evidence type="ECO:0000313" key="4">
    <source>
        <dbReference type="Proteomes" id="UP000746535"/>
    </source>
</evidence>
<sequence length="1280" mass="137146">MARLTQVASVLVRWGLGACALCLILLALYVSLGRQLLPMVSDYRPALALKASQALNMPVEIGRLEGTWGGLAPIIVAHNVTLGTGAGVLHLEQVRVVPALWRSLITLEPHVATLQLEGVQLTVQQDGDGHWAIQGMASNPDPTPFDPGVALAHLRQLGELNVVDSQLTVRPWQRDPMALTYLGLSLRTLTGEQRLDARFHLPDGKPVAVQLRAQAEQAHWQDGSAQAYISLPQSDWAQWVPASLLNQWRFAELKAGGEVWLSWAQQHLASATLRLNAPRVKGGIEGRAPAAAEDIALTAWLQRTGEGYIAVAQPLAMSLKGQRWETHIKAVQAGEAWQVQADRLDLGPLLPLLDAYMPWPDKAALAVDTLKPSGALRNLQLTLRPQETGDRRLEFEANLEQVAFQAYHGAPGAANVSGSISGDLGQGELRLASDDFMLHLWPIFKQQWHYKEAHARLQWHLNSEGFSLVAPVIQVLGEEGKIAADFMIRLPFGEGLEPYMDLRVGLHDGDGRYTAKYLPEALSPQVADWLRSAVQQGSVGEGYFQYQGSLAHAAPDHARSISLFFNVHNATLAFQPGWPALHGVDGKVYIQDGDVRINASRGTLLNTALSGVKVKVPHVPEGQAPHLTVQGAFEGPLGDGINILQTAPIGTGEVFSGWEAEGPLQGSVDLDIPLAHGQAPKVVVDFNTSGARLKIPQPVLELSQLKGAFRFDLDKGLSAQSVEGQALGKAFTGSIAALGAPGALFTQINVGGRMDVATLGSWLGATQALPVSGEFPYQLRLDLNANSQLVVDSPLKGVTVDLPSPYGKAPEDSRSAHVELDLQGSAPQLRVAYANLASFIYQPAEGRFTAPIGASRGELWLGEGTPRLPQGTGLRIRGAADTLDLKAWQAVRDRYLPATAKAGAPTANAAMASSTISGADVTIGHLSAFGQSLEQARVRLDRAPEAWLLQVNSSQVTGRATLPDSASVPLDIDMQDIHLPAPAPDDPTAPEPPDTPDPLADVDPHTLPATNVHIARLWQGDDLVGAWSLKLRPSARGLALNDLNLGLKGMQLQGDGSWEGAPGSTASWFKGRVSGGNLADVLKAWRFAPSVTSKDFAVDIDGRWPGSPAWASPKRYSGSLGATLNRGQFVEVEGGAQALRVFGLLNFNAIGRRLRLDFSDLWDRGLSYDKVKGQLAASDGVYVTRTPITVAGPSSNLELDGTLDMAADRVDARLLVSLPVSTNLPLAALIAGAPAIGGALFLVDKLLGDRVSRLVSVKYRLEGTLKEPKLTFDRPFDKAH</sequence>
<feature type="region of interest" description="Disordered" evidence="1">
    <location>
        <begin position="977"/>
        <end position="1005"/>
    </location>
</feature>
<protein>
    <submittedName>
        <fullName evidence="3">TIGR02099 family protein</fullName>
    </submittedName>
</protein>
<proteinExistence type="predicted"/>
<feature type="domain" description="YhdP central" evidence="2">
    <location>
        <begin position="11"/>
        <end position="1269"/>
    </location>
</feature>
<accession>A0ABX0YGT1</accession>
<reference evidence="3 4" key="1">
    <citation type="submission" date="2020-03" db="EMBL/GenBank/DDBJ databases">
        <authorList>
            <person name="Wang L."/>
            <person name="He N."/>
            <person name="Li Y."/>
            <person name="Fang Y."/>
            <person name="Zhang F."/>
        </authorList>
    </citation>
    <scope>NUCLEOTIDE SEQUENCE [LARGE SCALE GENOMIC DNA]</scope>
    <source>
        <strain evidence="4">hsmgli-8</strain>
    </source>
</reference>
<evidence type="ECO:0000256" key="1">
    <source>
        <dbReference type="SAM" id="MobiDB-lite"/>
    </source>
</evidence>
<dbReference type="PANTHER" id="PTHR38690">
    <property type="entry name" value="PROTEASE-RELATED"/>
    <property type="match status" value="1"/>
</dbReference>
<dbReference type="Pfam" id="PF13116">
    <property type="entry name" value="YhdP"/>
    <property type="match status" value="1"/>
</dbReference>
<dbReference type="Proteomes" id="UP000746535">
    <property type="component" value="Unassembled WGS sequence"/>
</dbReference>
<dbReference type="NCBIfam" id="TIGR02099">
    <property type="entry name" value="YhdP family protein"/>
    <property type="match status" value="1"/>
</dbReference>
<name>A0ABX0YGT1_9PSED</name>
<evidence type="ECO:0000259" key="2">
    <source>
        <dbReference type="Pfam" id="PF13116"/>
    </source>
</evidence>